<dbReference type="GO" id="GO:0016887">
    <property type="term" value="F:ATP hydrolysis activity"/>
    <property type="evidence" value="ECO:0007669"/>
    <property type="project" value="InterPro"/>
</dbReference>
<dbReference type="PANTHER" id="PTHR43520">
    <property type="entry name" value="ATP7, ISOFORM B"/>
    <property type="match status" value="1"/>
</dbReference>
<organism evidence="15 16">
    <name type="scientific">Sinorhizobium terangae</name>
    <dbReference type="NCBI Taxonomy" id="110322"/>
    <lineage>
        <taxon>Bacteria</taxon>
        <taxon>Pseudomonadati</taxon>
        <taxon>Pseudomonadota</taxon>
        <taxon>Alphaproteobacteria</taxon>
        <taxon>Hyphomicrobiales</taxon>
        <taxon>Rhizobiaceae</taxon>
        <taxon>Sinorhizobium/Ensifer group</taxon>
        <taxon>Sinorhizobium</taxon>
    </lineage>
</organism>
<dbReference type="GO" id="GO:0060003">
    <property type="term" value="P:copper ion export"/>
    <property type="evidence" value="ECO:0007669"/>
    <property type="project" value="UniProtKB-ARBA"/>
</dbReference>
<feature type="transmembrane region" description="Helical" evidence="11">
    <location>
        <begin position="141"/>
        <end position="161"/>
    </location>
</feature>
<evidence type="ECO:0000313" key="15">
    <source>
        <dbReference type="EMBL" id="MQX14361.1"/>
    </source>
</evidence>
<feature type="transmembrane region" description="Helical" evidence="11">
    <location>
        <begin position="78"/>
        <end position="98"/>
    </location>
</feature>
<evidence type="ECO:0000256" key="12">
    <source>
        <dbReference type="SAM" id="MobiDB-lite"/>
    </source>
</evidence>
<keyword evidence="9 11" id="KW-1133">Transmembrane helix</keyword>
<dbReference type="OrthoDB" id="9807843at2"/>
<evidence type="ECO:0000259" key="13">
    <source>
        <dbReference type="Pfam" id="PF00122"/>
    </source>
</evidence>
<evidence type="ECO:0000256" key="3">
    <source>
        <dbReference type="ARBA" id="ARBA00022475"/>
    </source>
</evidence>
<keyword evidence="10 11" id="KW-0472">Membrane</keyword>
<comment type="similarity">
    <text evidence="2 11">Belongs to the cation transport ATPase (P-type) (TC 3.A.3) family. Type IB subfamily.</text>
</comment>
<comment type="caution">
    <text evidence="15">The sequence shown here is derived from an EMBL/GenBank/DDBJ whole genome shotgun (WGS) entry which is preliminary data.</text>
</comment>
<protein>
    <submittedName>
        <fullName evidence="15">Heavy metal translocating P-type ATPase</fullName>
    </submittedName>
</protein>
<dbReference type="NCBIfam" id="TIGR01511">
    <property type="entry name" value="ATPase-IB1_Cu"/>
    <property type="match status" value="1"/>
</dbReference>
<dbReference type="GO" id="GO:0055070">
    <property type="term" value="P:copper ion homeostasis"/>
    <property type="evidence" value="ECO:0007669"/>
    <property type="project" value="TreeGrafter"/>
</dbReference>
<dbReference type="NCBIfam" id="TIGR01494">
    <property type="entry name" value="ATPase_P-type"/>
    <property type="match status" value="1"/>
</dbReference>
<comment type="subcellular location">
    <subcellularLocation>
        <location evidence="1">Cell membrane</location>
        <topology evidence="1">Multi-pass membrane protein</topology>
    </subcellularLocation>
</comment>
<dbReference type="InterPro" id="IPR023298">
    <property type="entry name" value="ATPase_P-typ_TM_dom_sf"/>
</dbReference>
<dbReference type="GO" id="GO:0005524">
    <property type="term" value="F:ATP binding"/>
    <property type="evidence" value="ECO:0007669"/>
    <property type="project" value="UniProtKB-UniRule"/>
</dbReference>
<keyword evidence="7 11" id="KW-0067">ATP-binding</keyword>
<evidence type="ECO:0000256" key="1">
    <source>
        <dbReference type="ARBA" id="ARBA00004651"/>
    </source>
</evidence>
<dbReference type="SUPFAM" id="SSF81665">
    <property type="entry name" value="Calcium ATPase, transmembrane domain M"/>
    <property type="match status" value="1"/>
</dbReference>
<dbReference type="SUPFAM" id="SSF81653">
    <property type="entry name" value="Calcium ATPase, transduction domain A"/>
    <property type="match status" value="1"/>
</dbReference>
<dbReference type="InterPro" id="IPR044492">
    <property type="entry name" value="P_typ_ATPase_HD_dom"/>
</dbReference>
<dbReference type="InterPro" id="IPR023214">
    <property type="entry name" value="HAD_sf"/>
</dbReference>
<dbReference type="GO" id="GO:0005886">
    <property type="term" value="C:plasma membrane"/>
    <property type="evidence" value="ECO:0007669"/>
    <property type="project" value="UniProtKB-SubCell"/>
</dbReference>
<name>A0A6N7L984_SINTE</name>
<dbReference type="AlphaFoldDB" id="A0A6N7L984"/>
<dbReference type="PANTHER" id="PTHR43520:SF8">
    <property type="entry name" value="P-TYPE CU(+) TRANSPORTER"/>
    <property type="match status" value="1"/>
</dbReference>
<feature type="region of interest" description="Disordered" evidence="12">
    <location>
        <begin position="1"/>
        <end position="21"/>
    </location>
</feature>
<feature type="domain" description="P-type ATPase A" evidence="13">
    <location>
        <begin position="217"/>
        <end position="317"/>
    </location>
</feature>
<dbReference type="FunFam" id="2.70.150.10:FF:000020">
    <property type="entry name" value="Copper-exporting P-type ATPase A"/>
    <property type="match status" value="1"/>
</dbReference>
<dbReference type="InterPro" id="IPR018303">
    <property type="entry name" value="ATPase_P-typ_P_site"/>
</dbReference>
<sequence length="732" mass="77344">MDDHEHHHHHGQHSAMRPSHGEGFQAKQADVVYTCPMHPQVRQIGPGNCPICGMALEPEVATAETGPSAELTDMRRRFWIGLVLTIPVLALEMGGHVIDLHMLLGAKTSNWLQFIFATPVVLWAGAPFFERAWRSIVNRHLNMFTLIAMGTGVAWVYSVVATAAPGLFPATFSAMDGAIEVYFEAAAVITVLVLLGQVLELQAREQTGGAIRALLDLAPKTARRIRDGGGDEDVPLEAVVVGDRLRVRPGEKVPVDGVLIEGRSSVDESMITGESMPVTKELGASLIGGTMNRTGGFVMEAGKVGRDTMLSQIVQMVADAQRSRAPIQRLADEVSGWFVPVVMAIAVIAFATWMAVGPEPRFAHGLVAAVAVLIIACPCALGLATPMSIMVGVGRGARLGVLIKNAEALERFEKVDTLVVDKTGTLTEGKPRVTSIEVANGFSEAELLRFAATLERASEHPLAAAIVEAANDRGVDLGTAEDFDSPVGKGVTGSVDGRKLVIGSHRIMAGEKVDVSLLSEKAEALRSEGATVIFAAIDGRVGGLFAISDPIKSTTPAAVEALVKEGVRVVMLTGDNKTTAHAVARRLGIKEVEAEILPEHKSEIVARLRRERRIVAMAGDGVNDAPALAAADVGIAMGTGTDVAIESASVTLLKGDLQGIARARQLSHATMKNIRQNLFFAFIYNAAGVPVAAGILYPAFGLLLSPIIAAAAMALSSVSVIGNALRLRSAQI</sequence>
<dbReference type="Gene3D" id="3.40.1110.10">
    <property type="entry name" value="Calcium-transporting ATPase, cytoplasmic domain N"/>
    <property type="match status" value="1"/>
</dbReference>
<dbReference type="Gene3D" id="3.40.50.1000">
    <property type="entry name" value="HAD superfamily/HAD-like"/>
    <property type="match status" value="1"/>
</dbReference>
<dbReference type="EMBL" id="WITC01000028">
    <property type="protein sequence ID" value="MQX14361.1"/>
    <property type="molecule type" value="Genomic_DNA"/>
</dbReference>
<keyword evidence="5 11" id="KW-0479">Metal-binding</keyword>
<evidence type="ECO:0000256" key="7">
    <source>
        <dbReference type="ARBA" id="ARBA00022840"/>
    </source>
</evidence>
<evidence type="ECO:0000256" key="4">
    <source>
        <dbReference type="ARBA" id="ARBA00022692"/>
    </source>
</evidence>
<dbReference type="SFLD" id="SFLDG00002">
    <property type="entry name" value="C1.7:_P-type_atpase_like"/>
    <property type="match status" value="1"/>
</dbReference>
<feature type="transmembrane region" description="Helical" evidence="11">
    <location>
        <begin position="678"/>
        <end position="697"/>
    </location>
</feature>
<keyword evidence="16" id="KW-1185">Reference proteome</keyword>
<evidence type="ECO:0000256" key="6">
    <source>
        <dbReference type="ARBA" id="ARBA00022741"/>
    </source>
</evidence>
<dbReference type="InterPro" id="IPR008250">
    <property type="entry name" value="ATPase_P-typ_transduc_dom_A_sf"/>
</dbReference>
<feature type="transmembrane region" description="Helical" evidence="11">
    <location>
        <begin position="334"/>
        <end position="356"/>
    </location>
</feature>
<evidence type="ECO:0000256" key="10">
    <source>
        <dbReference type="ARBA" id="ARBA00023136"/>
    </source>
</evidence>
<dbReference type="InterPro" id="IPR036412">
    <property type="entry name" value="HAD-like_sf"/>
</dbReference>
<feature type="domain" description="Heavy metal binding" evidence="14">
    <location>
        <begin position="32"/>
        <end position="58"/>
    </location>
</feature>
<dbReference type="SFLD" id="SFLDS00003">
    <property type="entry name" value="Haloacid_Dehalogenase"/>
    <property type="match status" value="1"/>
</dbReference>
<proteinExistence type="inferred from homology"/>
<evidence type="ECO:0000256" key="11">
    <source>
        <dbReference type="RuleBase" id="RU362081"/>
    </source>
</evidence>
<reference evidence="15 16" key="1">
    <citation type="journal article" date="2013" name="Genome Biol.">
        <title>Comparative genomics of the core and accessory genomes of 48 Sinorhizobium strains comprising five genospecies.</title>
        <authorList>
            <person name="Sugawara M."/>
            <person name="Epstein B."/>
            <person name="Badgley B.D."/>
            <person name="Unno T."/>
            <person name="Xu L."/>
            <person name="Reese J."/>
            <person name="Gyaneshwar P."/>
            <person name="Denny R."/>
            <person name="Mudge J."/>
            <person name="Bharti A.K."/>
            <person name="Farmer A.D."/>
            <person name="May G.D."/>
            <person name="Woodward J.E."/>
            <person name="Medigue C."/>
            <person name="Vallenet D."/>
            <person name="Lajus A."/>
            <person name="Rouy Z."/>
            <person name="Martinez-Vaz B."/>
            <person name="Tiffin P."/>
            <person name="Young N.D."/>
            <person name="Sadowsky M.J."/>
        </authorList>
    </citation>
    <scope>NUCLEOTIDE SEQUENCE [LARGE SCALE GENOMIC DNA]</scope>
    <source>
        <strain evidence="15 16">USDA4894</strain>
    </source>
</reference>
<dbReference type="GO" id="GO:0005507">
    <property type="term" value="F:copper ion binding"/>
    <property type="evidence" value="ECO:0007669"/>
    <property type="project" value="TreeGrafter"/>
</dbReference>
<dbReference type="InterPro" id="IPR023299">
    <property type="entry name" value="ATPase_P-typ_cyto_dom_N"/>
</dbReference>
<dbReference type="PROSITE" id="PS00154">
    <property type="entry name" value="ATPASE_E1_E2"/>
    <property type="match status" value="1"/>
</dbReference>
<dbReference type="CDD" id="cd02094">
    <property type="entry name" value="P-type_ATPase_Cu-like"/>
    <property type="match status" value="1"/>
</dbReference>
<dbReference type="SUPFAM" id="SSF56784">
    <property type="entry name" value="HAD-like"/>
    <property type="match status" value="1"/>
</dbReference>
<dbReference type="InterPro" id="IPR027256">
    <property type="entry name" value="P-typ_ATPase_IB"/>
</dbReference>
<evidence type="ECO:0000256" key="9">
    <source>
        <dbReference type="ARBA" id="ARBA00022989"/>
    </source>
</evidence>
<dbReference type="Proteomes" id="UP000439983">
    <property type="component" value="Unassembled WGS sequence"/>
</dbReference>
<feature type="compositionally biased region" description="Basic residues" evidence="12">
    <location>
        <begin position="1"/>
        <end position="12"/>
    </location>
</feature>
<feature type="transmembrane region" description="Helical" evidence="11">
    <location>
        <begin position="703"/>
        <end position="725"/>
    </location>
</feature>
<feature type="transmembrane region" description="Helical" evidence="11">
    <location>
        <begin position="181"/>
        <end position="199"/>
    </location>
</feature>
<dbReference type="PRINTS" id="PR00119">
    <property type="entry name" value="CATATPASE"/>
</dbReference>
<feature type="transmembrane region" description="Helical" evidence="11">
    <location>
        <begin position="110"/>
        <end position="129"/>
    </location>
</feature>
<evidence type="ECO:0000256" key="5">
    <source>
        <dbReference type="ARBA" id="ARBA00022723"/>
    </source>
</evidence>
<keyword evidence="3 11" id="KW-1003">Cell membrane</keyword>
<keyword evidence="8" id="KW-1278">Translocase</keyword>
<dbReference type="InterPro" id="IPR001757">
    <property type="entry name" value="P_typ_ATPase"/>
</dbReference>
<evidence type="ECO:0000256" key="2">
    <source>
        <dbReference type="ARBA" id="ARBA00006024"/>
    </source>
</evidence>
<dbReference type="InterPro" id="IPR045800">
    <property type="entry name" value="HMBD"/>
</dbReference>
<gene>
    <name evidence="15" type="ORF">GHK62_06165</name>
</gene>
<dbReference type="Pfam" id="PF00702">
    <property type="entry name" value="Hydrolase"/>
    <property type="match status" value="1"/>
</dbReference>
<dbReference type="SFLD" id="SFLDF00027">
    <property type="entry name" value="p-type_atpase"/>
    <property type="match status" value="1"/>
</dbReference>
<dbReference type="Pfam" id="PF00122">
    <property type="entry name" value="E1-E2_ATPase"/>
    <property type="match status" value="1"/>
</dbReference>
<dbReference type="GO" id="GO:0043682">
    <property type="term" value="F:P-type divalent copper transporter activity"/>
    <property type="evidence" value="ECO:0007669"/>
    <property type="project" value="TreeGrafter"/>
</dbReference>
<evidence type="ECO:0000313" key="16">
    <source>
        <dbReference type="Proteomes" id="UP000439983"/>
    </source>
</evidence>
<dbReference type="Gene3D" id="2.70.150.10">
    <property type="entry name" value="Calcium-transporting ATPase, cytoplasmic transduction domain A"/>
    <property type="match status" value="1"/>
</dbReference>
<dbReference type="Pfam" id="PF19335">
    <property type="entry name" value="HMBD"/>
    <property type="match status" value="1"/>
</dbReference>
<dbReference type="NCBIfam" id="TIGR01525">
    <property type="entry name" value="ATPase-IB_hvy"/>
    <property type="match status" value="1"/>
</dbReference>
<feature type="transmembrane region" description="Helical" evidence="11">
    <location>
        <begin position="362"/>
        <end position="385"/>
    </location>
</feature>
<keyword evidence="4 11" id="KW-0812">Transmembrane</keyword>
<evidence type="ECO:0000259" key="14">
    <source>
        <dbReference type="Pfam" id="PF19335"/>
    </source>
</evidence>
<keyword evidence="6 11" id="KW-0547">Nucleotide-binding</keyword>
<dbReference type="InterPro" id="IPR059000">
    <property type="entry name" value="ATPase_P-type_domA"/>
</dbReference>
<dbReference type="PRINTS" id="PR00943">
    <property type="entry name" value="CUATPASE"/>
</dbReference>
<accession>A0A6N7L984</accession>
<evidence type="ECO:0000256" key="8">
    <source>
        <dbReference type="ARBA" id="ARBA00022967"/>
    </source>
</evidence>